<evidence type="ECO:0000313" key="2">
    <source>
        <dbReference type="Proteomes" id="UP000595577"/>
    </source>
</evidence>
<name>A0A7T4FQA3_9FUSO</name>
<dbReference type="Proteomes" id="UP000595577">
    <property type="component" value="Chromosome"/>
</dbReference>
<organism evidence="1 2">
    <name type="scientific">Fusobacterium canifelinum</name>
    <dbReference type="NCBI Taxonomy" id="285729"/>
    <lineage>
        <taxon>Bacteria</taxon>
        <taxon>Fusobacteriati</taxon>
        <taxon>Fusobacteriota</taxon>
        <taxon>Fusobacteriia</taxon>
        <taxon>Fusobacteriales</taxon>
        <taxon>Fusobacteriaceae</taxon>
        <taxon>Fusobacterium</taxon>
    </lineage>
</organism>
<dbReference type="Gene3D" id="2.40.128.720">
    <property type="match status" value="2"/>
</dbReference>
<dbReference type="EMBL" id="CP066022">
    <property type="protein sequence ID" value="QQB74676.1"/>
    <property type="molecule type" value="Genomic_DNA"/>
</dbReference>
<evidence type="ECO:0000313" key="1">
    <source>
        <dbReference type="EMBL" id="QQB74676.1"/>
    </source>
</evidence>
<sequence length="416" mass="50474">MIKKIIFFLVFSVVSLAQQIELKSIEKTISVNGQNYTTTLSQNYDEKDKKLEILYIEKGDYPFGTKEIIQFDAEGEKELSKEKFKYNISTGNWNKDYKSVTTYEKNKKIEETYMAEENKWTEYMKYEKENTNDSETFIIYNFKNKKWNPSTKTYTLLNKNKKDNIIELYTWNKNKQKWELESKSIYTYNQEGELEETVIYRKEEDNWVAKQKLKYYTDNKGNEIYSDLFLENGEWIEQDKTVTEFDKVNNKEVAITQQLNKETKQLENTRRFIQTYKNDMVEQGVQYSWDKDEKKWHKNYEQNFFYNENKKLIRQQAFFNDGSGVQFTYKFDKNGNNIEILTENLNTKTKLWKNYEKTEYLYDLSIEKDEVIDRGHIIDEKEEEDSVNLILEKKYYLYDGKKWILTKKTKYLYDKK</sequence>
<protein>
    <submittedName>
        <fullName evidence="1">Uncharacterized protein</fullName>
    </submittedName>
</protein>
<dbReference type="AlphaFoldDB" id="A0A7T4FQA3"/>
<gene>
    <name evidence="1" type="ORF">I6H56_04250</name>
</gene>
<accession>A0A7T4FQA3</accession>
<reference evidence="1 2" key="1">
    <citation type="submission" date="2020-12" db="EMBL/GenBank/DDBJ databases">
        <title>FDA dAtabase for Regulatory Grade micrObial Sequences (FDA-ARGOS): Supporting development and validation of Infectious Disease Dx tests.</title>
        <authorList>
            <person name="Sproer C."/>
            <person name="Gronow S."/>
            <person name="Severitt S."/>
            <person name="Schroder I."/>
            <person name="Tallon L."/>
            <person name="Sadzewicz L."/>
            <person name="Zhao X."/>
            <person name="Boylan J."/>
            <person name="Ott S."/>
            <person name="Bowen H."/>
            <person name="Vavikolanu K."/>
            <person name="Mehta A."/>
            <person name="Aluvathingal J."/>
            <person name="Nadendla S."/>
            <person name="Lowell S."/>
            <person name="Myers T."/>
            <person name="Yan Y."/>
            <person name="Sichtig H."/>
        </authorList>
    </citation>
    <scope>NUCLEOTIDE SEQUENCE [LARGE SCALE GENOMIC DNA]</scope>
    <source>
        <strain evidence="1 2">FDAARGOS_999</strain>
    </source>
</reference>
<proteinExistence type="predicted"/>
<dbReference type="RefSeq" id="WP_198481109.1">
    <property type="nucleotide sequence ID" value="NZ_CP066022.1"/>
</dbReference>